<evidence type="ECO:0000259" key="14">
    <source>
        <dbReference type="PROSITE" id="PS50309"/>
    </source>
</evidence>
<dbReference type="EnsemblMetazoa" id="XM_022793089">
    <property type="protein sequence ID" value="XP_022648824"/>
    <property type="gene ID" value="LOC111245144"/>
</dbReference>
<dbReference type="InterPro" id="IPR036572">
    <property type="entry name" value="Doublecortin_dom_sf"/>
</dbReference>
<dbReference type="CDD" id="cd14095">
    <property type="entry name" value="STKc_DCKL"/>
    <property type="match status" value="1"/>
</dbReference>
<dbReference type="Pfam" id="PF00069">
    <property type="entry name" value="Pkinase"/>
    <property type="match status" value="1"/>
</dbReference>
<dbReference type="OrthoDB" id="1738954at2759"/>
<dbReference type="InterPro" id="IPR011009">
    <property type="entry name" value="Kinase-like_dom_sf"/>
</dbReference>
<evidence type="ECO:0000256" key="12">
    <source>
        <dbReference type="SAM" id="MobiDB-lite"/>
    </source>
</evidence>
<evidence type="ECO:0000256" key="10">
    <source>
        <dbReference type="ARBA" id="ARBA00048679"/>
    </source>
</evidence>
<dbReference type="OMA" id="CWEFEGS"/>
<feature type="domain" description="Doublecortin" evidence="14">
    <location>
        <begin position="322"/>
        <end position="398"/>
    </location>
</feature>
<evidence type="ECO:0000256" key="8">
    <source>
        <dbReference type="ARBA" id="ARBA00031092"/>
    </source>
</evidence>
<evidence type="ECO:0000256" key="2">
    <source>
        <dbReference type="ARBA" id="ARBA00012513"/>
    </source>
</evidence>
<dbReference type="InterPro" id="IPR008271">
    <property type="entry name" value="Ser/Thr_kinase_AS"/>
</dbReference>
<dbReference type="GO" id="GO:0005524">
    <property type="term" value="F:ATP binding"/>
    <property type="evidence" value="ECO:0007669"/>
    <property type="project" value="UniProtKB-UniRule"/>
</dbReference>
<evidence type="ECO:0000256" key="4">
    <source>
        <dbReference type="ARBA" id="ARBA00022679"/>
    </source>
</evidence>
<reference evidence="15" key="1">
    <citation type="submission" date="2021-01" db="UniProtKB">
        <authorList>
            <consortium name="EnsemblMetazoa"/>
        </authorList>
    </citation>
    <scope>IDENTIFICATION</scope>
</reference>
<keyword evidence="5 11" id="KW-0547">Nucleotide-binding</keyword>
<evidence type="ECO:0000256" key="11">
    <source>
        <dbReference type="PROSITE-ProRule" id="PRU10141"/>
    </source>
</evidence>
<dbReference type="InterPro" id="IPR000719">
    <property type="entry name" value="Prot_kinase_dom"/>
</dbReference>
<dbReference type="AlphaFoldDB" id="A0A7M7JND3"/>
<evidence type="ECO:0000256" key="5">
    <source>
        <dbReference type="ARBA" id="ARBA00022741"/>
    </source>
</evidence>
<dbReference type="PROSITE" id="PS00107">
    <property type="entry name" value="PROTEIN_KINASE_ATP"/>
    <property type="match status" value="1"/>
</dbReference>
<feature type="region of interest" description="Disordered" evidence="12">
    <location>
        <begin position="431"/>
        <end position="463"/>
    </location>
</feature>
<dbReference type="PANTHER" id="PTHR24347">
    <property type="entry name" value="SERINE/THREONINE-PROTEIN KINASE"/>
    <property type="match status" value="1"/>
</dbReference>
<dbReference type="InterPro" id="IPR003533">
    <property type="entry name" value="Doublecortin_dom"/>
</dbReference>
<keyword evidence="7 11" id="KW-0067">ATP-binding</keyword>
<protein>
    <recommendedName>
        <fullName evidence="2">non-specific serine/threonine protein kinase</fullName>
        <ecNumber evidence="2">2.7.11.1</ecNumber>
    </recommendedName>
    <alternativeName>
        <fullName evidence="8">Doublecortin-like and CAM kinase-like protein</fullName>
    </alternativeName>
</protein>
<dbReference type="GeneID" id="111245144"/>
<dbReference type="PROSITE" id="PS50011">
    <property type="entry name" value="PROTEIN_KINASE_DOM"/>
    <property type="match status" value="1"/>
</dbReference>
<keyword evidence="6" id="KW-0418">Kinase</keyword>
<dbReference type="Gene3D" id="3.10.20.230">
    <property type="entry name" value="Doublecortin domain"/>
    <property type="match status" value="2"/>
</dbReference>
<dbReference type="Pfam" id="PF03607">
    <property type="entry name" value="DCX"/>
    <property type="match status" value="2"/>
</dbReference>
<dbReference type="PROSITE" id="PS50309">
    <property type="entry name" value="DC"/>
    <property type="match status" value="2"/>
</dbReference>
<dbReference type="Proteomes" id="UP000594260">
    <property type="component" value="Unplaced"/>
</dbReference>
<dbReference type="FunCoup" id="A0A7M7JND3">
    <property type="interactions" value="975"/>
</dbReference>
<dbReference type="InterPro" id="IPR017441">
    <property type="entry name" value="Protein_kinase_ATP_BS"/>
</dbReference>
<evidence type="ECO:0000256" key="1">
    <source>
        <dbReference type="ARBA" id="ARBA00005354"/>
    </source>
</evidence>
<dbReference type="SUPFAM" id="SSF56112">
    <property type="entry name" value="Protein kinase-like (PK-like)"/>
    <property type="match status" value="1"/>
</dbReference>
<dbReference type="EC" id="2.7.11.1" evidence="2"/>
<sequence>MKTWQASETRAESIHRTITGLRSGVNNGRHFQTVSVGCSASDDTKMTLSSVGGAEAAVGPPTPSLASPPSAFAPSPPKSALSNNGFWTLRHQRAGSQPGADTLVEDQLVGVCSMSSSTPSPNCGVASLLLGSTPAPGTPQHSSHQALNSLPPIGHSNSSYAISHSASRQSLQNVWMEKKAKKLKFYRNGDRFKGAVMYALSAEKTRCVDSLFADLTRLLTDSLSLPFGVRFVFRLSDGKTIKCLDDFEEGDSYVVSSTDTFIPMDYASLSTPRHFQLAGVGEARNNPSLDRSLRYSGSHQPAQNGLSVSNGCSRDRSVIRPRLVRVLRAGNKPRKFVRLLLNKRTAHTIEQVLDDLSRMIQLDSGAVRKVFSLSGAPVIALGDFFTSPDDVFLAFGKEIPSVDDFVLDTDEARKLACSQMRRETRFYGRPLKGDEKEGYKETKEHRRNGSADVRKSRDQSSPVYPASVTREFDIHNKIGDGNFATVYECRQKSTDKWFALKVIDQTKCRGKEMLVRSEVEVLQRMRHPNIVQLIKQIPSPETEELYLVMELVPGGDLFDAISQANQFSEEQAADLMTDLGQALAYLHNEQRVVHRDIKPENLLVVPETQFDRMRLKLADFGLAVEVRDDDPLFTVCGTPTYVAPEILAETGYGLKVDIWACGVILYILLCGFPPFASDNNSQEELFDKILAGQFEFLPPYFDHVSMAARDLIEKMLQVDANRRYSAQEMLEHPWMKTRCASPDSAMSMSTESMHFERKPTSSQSNTDSATSSL</sequence>
<feature type="compositionally biased region" description="Low complexity" evidence="12">
    <location>
        <begin position="760"/>
        <end position="773"/>
    </location>
</feature>
<organism evidence="15 16">
    <name type="scientific">Varroa destructor</name>
    <name type="common">Honeybee mite</name>
    <dbReference type="NCBI Taxonomy" id="109461"/>
    <lineage>
        <taxon>Eukaryota</taxon>
        <taxon>Metazoa</taxon>
        <taxon>Ecdysozoa</taxon>
        <taxon>Arthropoda</taxon>
        <taxon>Chelicerata</taxon>
        <taxon>Arachnida</taxon>
        <taxon>Acari</taxon>
        <taxon>Parasitiformes</taxon>
        <taxon>Mesostigmata</taxon>
        <taxon>Gamasina</taxon>
        <taxon>Dermanyssoidea</taxon>
        <taxon>Varroidae</taxon>
        <taxon>Varroa</taxon>
    </lineage>
</organism>
<accession>A0A7M7JND3</accession>
<comment type="catalytic activity">
    <reaction evidence="10">
        <text>L-seryl-[protein] + ATP = O-phospho-L-seryl-[protein] + ADP + H(+)</text>
        <dbReference type="Rhea" id="RHEA:17989"/>
        <dbReference type="Rhea" id="RHEA-COMP:9863"/>
        <dbReference type="Rhea" id="RHEA-COMP:11604"/>
        <dbReference type="ChEBI" id="CHEBI:15378"/>
        <dbReference type="ChEBI" id="CHEBI:29999"/>
        <dbReference type="ChEBI" id="CHEBI:30616"/>
        <dbReference type="ChEBI" id="CHEBI:83421"/>
        <dbReference type="ChEBI" id="CHEBI:456216"/>
        <dbReference type="EC" id="2.7.11.1"/>
    </reaction>
</comment>
<dbReference type="FunFam" id="1.10.510.10:FF:000571">
    <property type="entry name" value="Maternal embryonic leucine zipper kinase"/>
    <property type="match status" value="1"/>
</dbReference>
<evidence type="ECO:0000259" key="13">
    <source>
        <dbReference type="PROSITE" id="PS50011"/>
    </source>
</evidence>
<feature type="domain" description="Doublecortin" evidence="14">
    <location>
        <begin position="181"/>
        <end position="267"/>
    </location>
</feature>
<dbReference type="SMART" id="SM00220">
    <property type="entry name" value="S_TKc"/>
    <property type="match status" value="1"/>
</dbReference>
<dbReference type="RefSeq" id="XP_022648824.1">
    <property type="nucleotide sequence ID" value="XM_022793089.1"/>
</dbReference>
<dbReference type="Gene3D" id="1.10.510.10">
    <property type="entry name" value="Transferase(Phosphotransferase) domain 1"/>
    <property type="match status" value="1"/>
</dbReference>
<comment type="catalytic activity">
    <reaction evidence="9">
        <text>L-threonyl-[protein] + ATP = O-phospho-L-threonyl-[protein] + ADP + H(+)</text>
        <dbReference type="Rhea" id="RHEA:46608"/>
        <dbReference type="Rhea" id="RHEA-COMP:11060"/>
        <dbReference type="Rhea" id="RHEA-COMP:11605"/>
        <dbReference type="ChEBI" id="CHEBI:15378"/>
        <dbReference type="ChEBI" id="CHEBI:30013"/>
        <dbReference type="ChEBI" id="CHEBI:30616"/>
        <dbReference type="ChEBI" id="CHEBI:61977"/>
        <dbReference type="ChEBI" id="CHEBI:456216"/>
        <dbReference type="EC" id="2.7.11.1"/>
    </reaction>
</comment>
<evidence type="ECO:0000256" key="9">
    <source>
        <dbReference type="ARBA" id="ARBA00047899"/>
    </source>
</evidence>
<feature type="region of interest" description="Disordered" evidence="12">
    <location>
        <begin position="53"/>
        <end position="78"/>
    </location>
</feature>
<comment type="similarity">
    <text evidence="1">Belongs to the protein kinase superfamily. CAMK Ser/Thr protein kinase family. CaMK subfamily.</text>
</comment>
<name>A0A7M7JND3_VARDE</name>
<dbReference type="SUPFAM" id="SSF89837">
    <property type="entry name" value="Doublecortin (DC)"/>
    <property type="match status" value="2"/>
</dbReference>
<dbReference type="FunFam" id="3.30.200.20:FF:000042">
    <property type="entry name" value="Aurora kinase A"/>
    <property type="match status" value="1"/>
</dbReference>
<dbReference type="GO" id="GO:0004674">
    <property type="term" value="F:protein serine/threonine kinase activity"/>
    <property type="evidence" value="ECO:0007669"/>
    <property type="project" value="UniProtKB-KW"/>
</dbReference>
<keyword evidence="3" id="KW-0723">Serine/threonine-protein kinase</keyword>
<proteinExistence type="inferred from homology"/>
<feature type="binding site" evidence="11">
    <location>
        <position position="501"/>
    </location>
    <ligand>
        <name>ATP</name>
        <dbReference type="ChEBI" id="CHEBI:30616"/>
    </ligand>
</feature>
<dbReference type="GO" id="GO:0035556">
    <property type="term" value="P:intracellular signal transduction"/>
    <property type="evidence" value="ECO:0007669"/>
    <property type="project" value="InterPro"/>
</dbReference>
<dbReference type="InParanoid" id="A0A7M7JND3"/>
<evidence type="ECO:0000256" key="3">
    <source>
        <dbReference type="ARBA" id="ARBA00022527"/>
    </source>
</evidence>
<keyword evidence="4" id="KW-0808">Transferase</keyword>
<dbReference type="SMART" id="SM00537">
    <property type="entry name" value="DCX"/>
    <property type="match status" value="2"/>
</dbReference>
<feature type="domain" description="Protein kinase" evidence="13">
    <location>
        <begin position="472"/>
        <end position="735"/>
    </location>
</feature>
<evidence type="ECO:0000313" key="16">
    <source>
        <dbReference type="Proteomes" id="UP000594260"/>
    </source>
</evidence>
<evidence type="ECO:0000313" key="15">
    <source>
        <dbReference type="EnsemblMetazoa" id="XP_022648824"/>
    </source>
</evidence>
<feature type="region of interest" description="Disordered" evidence="12">
    <location>
        <begin position="750"/>
        <end position="773"/>
    </location>
</feature>
<evidence type="ECO:0000256" key="6">
    <source>
        <dbReference type="ARBA" id="ARBA00022777"/>
    </source>
</evidence>
<keyword evidence="16" id="KW-1185">Reference proteome</keyword>
<dbReference type="PROSITE" id="PS00108">
    <property type="entry name" value="PROTEIN_KINASE_ST"/>
    <property type="match status" value="1"/>
</dbReference>
<feature type="compositionally biased region" description="Basic and acidic residues" evidence="12">
    <location>
        <begin position="431"/>
        <end position="458"/>
    </location>
</feature>
<evidence type="ECO:0000256" key="7">
    <source>
        <dbReference type="ARBA" id="ARBA00022840"/>
    </source>
</evidence>
<feature type="compositionally biased region" description="Low complexity" evidence="12">
    <location>
        <begin position="64"/>
        <end position="78"/>
    </location>
</feature>
<dbReference type="KEGG" id="vde:111245144"/>